<dbReference type="AlphaFoldDB" id="A0A7S2C327"/>
<feature type="transmembrane region" description="Helical" evidence="1">
    <location>
        <begin position="50"/>
        <end position="72"/>
    </location>
</feature>
<sequence>MLLVLVLVLVLLCVALLVYWLQVVEQRLERLRVLLYSSLLKLRMLHLLHLLHLLLPLQVLRLYLLMLLLLLLLLLQKPLLVQVLCAAIRTRALIMLMVRVERLVLGC</sequence>
<organism evidence="2">
    <name type="scientific">Florenciella parvula</name>
    <dbReference type="NCBI Taxonomy" id="236787"/>
    <lineage>
        <taxon>Eukaryota</taxon>
        <taxon>Sar</taxon>
        <taxon>Stramenopiles</taxon>
        <taxon>Ochrophyta</taxon>
        <taxon>Dictyochophyceae</taxon>
        <taxon>Florenciellales</taxon>
        <taxon>Florenciella</taxon>
    </lineage>
</organism>
<accession>A0A7S2C327</accession>
<keyword evidence="1" id="KW-0472">Membrane</keyword>
<evidence type="ECO:0000313" key="2">
    <source>
        <dbReference type="EMBL" id="CAD9413617.1"/>
    </source>
</evidence>
<gene>
    <name evidence="2" type="ORF">FPAR1323_LOCUS8114</name>
</gene>
<protein>
    <submittedName>
        <fullName evidence="2">Uncharacterized protein</fullName>
    </submittedName>
</protein>
<evidence type="ECO:0000256" key="1">
    <source>
        <dbReference type="SAM" id="Phobius"/>
    </source>
</evidence>
<keyword evidence="1" id="KW-1133">Transmembrane helix</keyword>
<keyword evidence="1" id="KW-0812">Transmembrane</keyword>
<proteinExistence type="predicted"/>
<dbReference type="EMBL" id="HBGT01015151">
    <property type="protein sequence ID" value="CAD9413617.1"/>
    <property type="molecule type" value="Transcribed_RNA"/>
</dbReference>
<name>A0A7S2C327_9STRA</name>
<reference evidence="2" key="1">
    <citation type="submission" date="2021-01" db="EMBL/GenBank/DDBJ databases">
        <authorList>
            <person name="Corre E."/>
            <person name="Pelletier E."/>
            <person name="Niang G."/>
            <person name="Scheremetjew M."/>
            <person name="Finn R."/>
            <person name="Kale V."/>
            <person name="Holt S."/>
            <person name="Cochrane G."/>
            <person name="Meng A."/>
            <person name="Brown T."/>
            <person name="Cohen L."/>
        </authorList>
    </citation>
    <scope>NUCLEOTIDE SEQUENCE</scope>
    <source>
        <strain evidence="2">RCC1693</strain>
    </source>
</reference>